<evidence type="ECO:0008006" key="4">
    <source>
        <dbReference type="Google" id="ProtNLM"/>
    </source>
</evidence>
<dbReference type="PANTHER" id="PTHR36576">
    <property type="entry name" value="UPF0654 PROTEIN C11D3.01C-RELATED"/>
    <property type="match status" value="1"/>
</dbReference>
<dbReference type="GO" id="GO:0005737">
    <property type="term" value="C:cytoplasm"/>
    <property type="evidence" value="ECO:0007669"/>
    <property type="project" value="TreeGrafter"/>
</dbReference>
<feature type="non-terminal residue" evidence="2">
    <location>
        <position position="1"/>
    </location>
</feature>
<evidence type="ECO:0000256" key="1">
    <source>
        <dbReference type="SAM" id="MobiDB-lite"/>
    </source>
</evidence>
<dbReference type="InParanoid" id="A0A409WCT0"/>
<dbReference type="Proteomes" id="UP000284706">
    <property type="component" value="Unassembled WGS sequence"/>
</dbReference>
<proteinExistence type="predicted"/>
<dbReference type="PANTHER" id="PTHR36576:SF2">
    <property type="entry name" value="PROTEIN CON-6, PUTATIVE (AFU_ORTHOLOGUE AFUA_4G03615)-RELATED"/>
    <property type="match status" value="1"/>
</dbReference>
<sequence>ADKNPGNVAGGLKAAIHNPNVSEEAKQSSAQRLQNMGEEVSGSKDEGSGTNRQLGGHKAALKNPNVSEEAKEHSAQVLREAYDEE</sequence>
<organism evidence="2 3">
    <name type="scientific">Gymnopilus dilepis</name>
    <dbReference type="NCBI Taxonomy" id="231916"/>
    <lineage>
        <taxon>Eukaryota</taxon>
        <taxon>Fungi</taxon>
        <taxon>Dikarya</taxon>
        <taxon>Basidiomycota</taxon>
        <taxon>Agaricomycotina</taxon>
        <taxon>Agaricomycetes</taxon>
        <taxon>Agaricomycetidae</taxon>
        <taxon>Agaricales</taxon>
        <taxon>Agaricineae</taxon>
        <taxon>Hymenogastraceae</taxon>
        <taxon>Gymnopilus</taxon>
    </lineage>
</organism>
<dbReference type="AlphaFoldDB" id="A0A409WCT0"/>
<name>A0A409WCT0_9AGAR</name>
<dbReference type="Pfam" id="PF10346">
    <property type="entry name" value="Con-6"/>
    <property type="match status" value="2"/>
</dbReference>
<accession>A0A409WCT0</accession>
<dbReference type="OrthoDB" id="5419162at2759"/>
<dbReference type="InterPro" id="IPR018824">
    <property type="entry name" value="Conidiation-specific_6"/>
</dbReference>
<feature type="region of interest" description="Disordered" evidence="1">
    <location>
        <begin position="1"/>
        <end position="85"/>
    </location>
</feature>
<protein>
    <recommendedName>
        <fullName evidence="4">Conidiation protein 6</fullName>
    </recommendedName>
</protein>
<evidence type="ECO:0000313" key="2">
    <source>
        <dbReference type="EMBL" id="PPQ76327.1"/>
    </source>
</evidence>
<dbReference type="EMBL" id="NHYE01005172">
    <property type="protein sequence ID" value="PPQ76327.1"/>
    <property type="molecule type" value="Genomic_DNA"/>
</dbReference>
<dbReference type="InterPro" id="IPR052670">
    <property type="entry name" value="UPF0654_domain"/>
</dbReference>
<gene>
    <name evidence="2" type="ORF">CVT26_008874</name>
</gene>
<evidence type="ECO:0000313" key="3">
    <source>
        <dbReference type="Proteomes" id="UP000284706"/>
    </source>
</evidence>
<keyword evidence="3" id="KW-1185">Reference proteome</keyword>
<reference evidence="2 3" key="1">
    <citation type="journal article" date="2018" name="Evol. Lett.">
        <title>Horizontal gene cluster transfer increased hallucinogenic mushroom diversity.</title>
        <authorList>
            <person name="Reynolds H.T."/>
            <person name="Vijayakumar V."/>
            <person name="Gluck-Thaler E."/>
            <person name="Korotkin H.B."/>
            <person name="Matheny P.B."/>
            <person name="Slot J.C."/>
        </authorList>
    </citation>
    <scope>NUCLEOTIDE SEQUENCE [LARGE SCALE GENOMIC DNA]</scope>
    <source>
        <strain evidence="2 3">SRW20</strain>
    </source>
</reference>
<comment type="caution">
    <text evidence="2">The sequence shown here is derived from an EMBL/GenBank/DDBJ whole genome shotgun (WGS) entry which is preliminary data.</text>
</comment>